<feature type="domain" description="Calcineurin-like phosphoesterase" evidence="1">
    <location>
        <begin position="278"/>
        <end position="479"/>
    </location>
</feature>
<dbReference type="InterPro" id="IPR024654">
    <property type="entry name" value="Calcineurin-like_PHP_lpxH"/>
</dbReference>
<dbReference type="PANTHER" id="PTHR42850:SF2">
    <property type="entry name" value="BLL5683 PROTEIN"/>
    <property type="match status" value="1"/>
</dbReference>
<organism evidence="2">
    <name type="scientific">hydrothermal vent metagenome</name>
    <dbReference type="NCBI Taxonomy" id="652676"/>
    <lineage>
        <taxon>unclassified sequences</taxon>
        <taxon>metagenomes</taxon>
        <taxon>ecological metagenomes</taxon>
    </lineage>
</organism>
<dbReference type="InterPro" id="IPR050126">
    <property type="entry name" value="Ap4A_hydrolase"/>
</dbReference>
<dbReference type="GO" id="GO:0005737">
    <property type="term" value="C:cytoplasm"/>
    <property type="evidence" value="ECO:0007669"/>
    <property type="project" value="TreeGrafter"/>
</dbReference>
<dbReference type="AlphaFoldDB" id="A0A3B0ZM52"/>
<proteinExistence type="predicted"/>
<dbReference type="InterPro" id="IPR029052">
    <property type="entry name" value="Metallo-depent_PP-like"/>
</dbReference>
<dbReference type="SUPFAM" id="SSF56300">
    <property type="entry name" value="Metallo-dependent phosphatases"/>
    <property type="match status" value="1"/>
</dbReference>
<gene>
    <name evidence="2" type="ORF">MNBD_GAMMA17-512</name>
</gene>
<dbReference type="Gene3D" id="3.60.21.10">
    <property type="match status" value="1"/>
</dbReference>
<evidence type="ECO:0000259" key="1">
    <source>
        <dbReference type="Pfam" id="PF12850"/>
    </source>
</evidence>
<sequence>MIQPCSHDIEIIGALDVEQQINVKHIVDVLSQKEENLKHGEKFTGRPSTRIFANEHYIVKLKSEFNFKVVEARRWISKTIEQERIYAVYHPAKTWFVIITDKGGIIANITPILEPLHITYETASSAIFLDYLSSINEHYFSIARQHDKRLDLGLSNFAIDDTGKLFYLDDDLYHWDDFTTFSASISHLLLKLNQFDEAAWSKYGENIRKHILNNFNDSHWIVVTIEQIKDGFIANEQQQRSRQALFKSLRYQKNQVTHSIDTNPVKSQIPNIETDDLMAVIADIHSNEPALVAVLEKLDQLGIKNGIVLGDIVGYGPHPDTCIQLLIESGFSVIKGNHDNAVATGNSSRGFSHLARWVVDWSIEQLSRQHKEWLEQLPPYIRQDNWLALHGAPIDKTFFNAYVYKMTYEDNLNNLEERGIPICFHGHSHLSTVYYRTRTGDKLSNDSTFSLNHQASLACPGSVGKTRSQVPQAEFAVFNRKTLDIKFHKIFYKMARTLDDMERFNFPEKLIERFLSGM</sequence>
<dbReference type="PANTHER" id="PTHR42850">
    <property type="entry name" value="METALLOPHOSPHOESTERASE"/>
    <property type="match status" value="1"/>
</dbReference>
<protein>
    <recommendedName>
        <fullName evidence="1">Calcineurin-like phosphoesterase domain-containing protein</fullName>
    </recommendedName>
</protein>
<accession>A0A3B0ZM52</accession>
<name>A0A3B0ZM52_9ZZZZ</name>
<reference evidence="2" key="1">
    <citation type="submission" date="2018-06" db="EMBL/GenBank/DDBJ databases">
        <authorList>
            <person name="Zhirakovskaya E."/>
        </authorList>
    </citation>
    <scope>NUCLEOTIDE SEQUENCE</scope>
</reference>
<evidence type="ECO:0000313" key="2">
    <source>
        <dbReference type="EMBL" id="VAW88472.1"/>
    </source>
</evidence>
<dbReference type="EMBL" id="UOFQ01000098">
    <property type="protein sequence ID" value="VAW88472.1"/>
    <property type="molecule type" value="Genomic_DNA"/>
</dbReference>
<dbReference type="GO" id="GO:0016791">
    <property type="term" value="F:phosphatase activity"/>
    <property type="evidence" value="ECO:0007669"/>
    <property type="project" value="TreeGrafter"/>
</dbReference>
<dbReference type="Pfam" id="PF12850">
    <property type="entry name" value="Metallophos_2"/>
    <property type="match status" value="1"/>
</dbReference>
<dbReference type="CDD" id="cd00838">
    <property type="entry name" value="MPP_superfamily"/>
    <property type="match status" value="1"/>
</dbReference>